<dbReference type="AlphaFoldDB" id="A0A381UIJ9"/>
<accession>A0A381UIJ9</accession>
<gene>
    <name evidence="1" type="ORF">METZ01_LOCUS80890</name>
</gene>
<sequence length="203" mass="23027">MKKMFPKHKAKIVSGGNYRNALDVAVKLYDEGFLHLTMVVGSDRVKEFNTLLKKYNGVDSTHGLYDFKTIKVKSAGERDPDAEGVAGMSASKMRKAAMDNDFKSFTQGLPPRFKDGERLFSDVKKEMPIKEFMEWDVDLEEASIMTILGKKLFSKEYVSAVKMYKDFIKRGDKPGQALHRAATTHRHVNEKELRKVIDAMPAT</sequence>
<organism evidence="1">
    <name type="scientific">marine metagenome</name>
    <dbReference type="NCBI Taxonomy" id="408172"/>
    <lineage>
        <taxon>unclassified sequences</taxon>
        <taxon>metagenomes</taxon>
        <taxon>ecological metagenomes</taxon>
    </lineage>
</organism>
<protein>
    <submittedName>
        <fullName evidence="1">Uncharacterized protein</fullName>
    </submittedName>
</protein>
<evidence type="ECO:0000313" key="1">
    <source>
        <dbReference type="EMBL" id="SVA28036.1"/>
    </source>
</evidence>
<name>A0A381UIJ9_9ZZZZ</name>
<proteinExistence type="predicted"/>
<reference evidence="1" key="1">
    <citation type="submission" date="2018-05" db="EMBL/GenBank/DDBJ databases">
        <authorList>
            <person name="Lanie J.A."/>
            <person name="Ng W.-L."/>
            <person name="Kazmierczak K.M."/>
            <person name="Andrzejewski T.M."/>
            <person name="Davidsen T.M."/>
            <person name="Wayne K.J."/>
            <person name="Tettelin H."/>
            <person name="Glass J.I."/>
            <person name="Rusch D."/>
            <person name="Podicherti R."/>
            <person name="Tsui H.-C.T."/>
            <person name="Winkler M.E."/>
        </authorList>
    </citation>
    <scope>NUCLEOTIDE SEQUENCE</scope>
</reference>
<dbReference type="EMBL" id="UINC01006523">
    <property type="protein sequence ID" value="SVA28036.1"/>
    <property type="molecule type" value="Genomic_DNA"/>
</dbReference>